<sequence length="224" mass="24105">MANMITLQSPIDGFEFTALHAEPEGARRGGVVVIQEVFGIDAAIQRDVARWAALGFEVIAPSMFDRQQRGFVAQHDAEGLRIGIQYAGENGDQNPISDVQACIDALKDQGPVFLVGYCYGGTITWRAASQVTDLAAASSYYGSGVAASAELEPRCPIILHFGAQDPYIPVEESLAAIKTAHPDLPVYVYDHSGHGFNNEGPDADPADVLLARQRTIALFEKNTN</sequence>
<dbReference type="PANTHER" id="PTHR46623">
    <property type="entry name" value="CARBOXYMETHYLENEBUTENOLIDASE-RELATED"/>
    <property type="match status" value="1"/>
</dbReference>
<accession>A0A4S5BH22</accession>
<dbReference type="RefSeq" id="WP_136407382.1">
    <property type="nucleotide sequence ID" value="NZ_SSWX01000021.1"/>
</dbReference>
<dbReference type="SUPFAM" id="SSF53474">
    <property type="entry name" value="alpha/beta-Hydrolases"/>
    <property type="match status" value="1"/>
</dbReference>
<dbReference type="OrthoDB" id="9787933at2"/>
<evidence type="ECO:0000313" key="2">
    <source>
        <dbReference type="EMBL" id="THJ31674.1"/>
    </source>
</evidence>
<keyword evidence="2" id="KW-0378">Hydrolase</keyword>
<feature type="domain" description="Dienelactone hydrolase" evidence="1">
    <location>
        <begin position="16"/>
        <end position="221"/>
    </location>
</feature>
<keyword evidence="3" id="KW-1185">Reference proteome</keyword>
<dbReference type="PANTHER" id="PTHR46623:SF6">
    <property type="entry name" value="ALPHA_BETA-HYDROLASES SUPERFAMILY PROTEIN"/>
    <property type="match status" value="1"/>
</dbReference>
<name>A0A4S5BH22_9BURK</name>
<dbReference type="EMBL" id="SSWX01000021">
    <property type="protein sequence ID" value="THJ31674.1"/>
    <property type="molecule type" value="Genomic_DNA"/>
</dbReference>
<dbReference type="InterPro" id="IPR029058">
    <property type="entry name" value="AB_hydrolase_fold"/>
</dbReference>
<protein>
    <submittedName>
        <fullName evidence="2">Dienelactone hydrolase family protein</fullName>
    </submittedName>
</protein>
<evidence type="ECO:0000259" key="1">
    <source>
        <dbReference type="Pfam" id="PF01738"/>
    </source>
</evidence>
<dbReference type="AlphaFoldDB" id="A0A4S5BH22"/>
<dbReference type="Proteomes" id="UP000306236">
    <property type="component" value="Unassembled WGS sequence"/>
</dbReference>
<proteinExistence type="predicted"/>
<reference evidence="2 3" key="1">
    <citation type="submission" date="2019-04" db="EMBL/GenBank/DDBJ databases">
        <title>Lampropedia sp YIM MLB12 draf genome.</title>
        <authorList>
            <person name="Wang Y.-X."/>
        </authorList>
    </citation>
    <scope>NUCLEOTIDE SEQUENCE [LARGE SCALE GENOMIC DNA]</scope>
    <source>
        <strain evidence="2 3">YIM MLB12</strain>
    </source>
</reference>
<dbReference type="GO" id="GO:0016787">
    <property type="term" value="F:hydrolase activity"/>
    <property type="evidence" value="ECO:0007669"/>
    <property type="project" value="UniProtKB-KW"/>
</dbReference>
<organism evidence="2 3">
    <name type="scientific">Lampropedia aestuarii</name>
    <dbReference type="NCBI Taxonomy" id="2562762"/>
    <lineage>
        <taxon>Bacteria</taxon>
        <taxon>Pseudomonadati</taxon>
        <taxon>Pseudomonadota</taxon>
        <taxon>Betaproteobacteria</taxon>
        <taxon>Burkholderiales</taxon>
        <taxon>Comamonadaceae</taxon>
        <taxon>Lampropedia</taxon>
    </lineage>
</organism>
<dbReference type="Pfam" id="PF01738">
    <property type="entry name" value="DLH"/>
    <property type="match status" value="1"/>
</dbReference>
<dbReference type="InterPro" id="IPR051049">
    <property type="entry name" value="Dienelactone_hydrolase-like"/>
</dbReference>
<gene>
    <name evidence="2" type="ORF">E8K88_14450</name>
</gene>
<comment type="caution">
    <text evidence="2">The sequence shown here is derived from an EMBL/GenBank/DDBJ whole genome shotgun (WGS) entry which is preliminary data.</text>
</comment>
<dbReference type="Gene3D" id="3.40.50.1820">
    <property type="entry name" value="alpha/beta hydrolase"/>
    <property type="match status" value="1"/>
</dbReference>
<evidence type="ECO:0000313" key="3">
    <source>
        <dbReference type="Proteomes" id="UP000306236"/>
    </source>
</evidence>
<dbReference type="InterPro" id="IPR002925">
    <property type="entry name" value="Dienelactn_hydro"/>
</dbReference>